<sequence length="342" mass="37505">MQSVCPLPLSLSLWFSKAHVDTKWPSGHWCPRPLFLGIIHIQFPTTVWAPCSQIYHFSFNRHRFQTLHHAMPSHHLRKIVLSIELFTILAQCAHLNYTGEAVTTRFWDCCKPSCGWNGKADFNRPVLSCTADDKPTDIAAGTGCNGGTAFQCSNQQPWMINDTLSYGYAGTFITADITHGSVESAWCCACYQLDFTSEPLIGKSMIVQASNTAYDVNTANRFSLAVPGGNTTSTNACAQQYGVDQSVFGENMAGVSSIDDCQNLPENLRAGCQWRFDWFKDASFPSANFKRVVCPTEITAKTQCVRNDEKILSGEASSAHSLSPASYTMASLAAVLIGVLSI</sequence>
<organism evidence="10 11">
    <name type="scientific">Plenodomus tracheiphilus IPT5</name>
    <dbReference type="NCBI Taxonomy" id="1408161"/>
    <lineage>
        <taxon>Eukaryota</taxon>
        <taxon>Fungi</taxon>
        <taxon>Dikarya</taxon>
        <taxon>Ascomycota</taxon>
        <taxon>Pezizomycotina</taxon>
        <taxon>Dothideomycetes</taxon>
        <taxon>Pleosporomycetidae</taxon>
        <taxon>Pleosporales</taxon>
        <taxon>Pleosporineae</taxon>
        <taxon>Leptosphaeriaceae</taxon>
        <taxon>Plenodomus</taxon>
    </lineage>
</organism>
<evidence type="ECO:0000256" key="3">
    <source>
        <dbReference type="ARBA" id="ARBA00012601"/>
    </source>
</evidence>
<dbReference type="InterPro" id="IPR036908">
    <property type="entry name" value="RlpA-like_sf"/>
</dbReference>
<comment type="similarity">
    <text evidence="2">Belongs to the glycosyl hydrolase 45 (cellulase K) family.</text>
</comment>
<gene>
    <name evidence="10" type="ORF">T440DRAFT_498786</name>
</gene>
<keyword evidence="6" id="KW-0119">Carbohydrate metabolism</keyword>
<dbReference type="SUPFAM" id="SSF50685">
    <property type="entry name" value="Barwin-like endoglucanases"/>
    <property type="match status" value="1"/>
</dbReference>
<feature type="domain" description="Glycosyl hydrolases family 45 active site" evidence="9">
    <location>
        <begin position="102"/>
        <end position="304"/>
    </location>
</feature>
<evidence type="ECO:0000259" key="9">
    <source>
        <dbReference type="Pfam" id="PF02015"/>
    </source>
</evidence>
<dbReference type="GO" id="GO:0030245">
    <property type="term" value="P:cellulose catabolic process"/>
    <property type="evidence" value="ECO:0007669"/>
    <property type="project" value="UniProtKB-KW"/>
</dbReference>
<evidence type="ECO:0000256" key="7">
    <source>
        <dbReference type="ARBA" id="ARBA00023295"/>
    </source>
</evidence>
<protein>
    <recommendedName>
        <fullName evidence="3">cellulase</fullName>
        <ecNumber evidence="3">3.2.1.4</ecNumber>
    </recommendedName>
</protein>
<dbReference type="EC" id="3.2.1.4" evidence="3"/>
<evidence type="ECO:0000313" key="11">
    <source>
        <dbReference type="Proteomes" id="UP000799423"/>
    </source>
</evidence>
<dbReference type="PANTHER" id="PTHR39730:SF1">
    <property type="entry name" value="ENDOGLUCANASE 1"/>
    <property type="match status" value="1"/>
</dbReference>
<dbReference type="OrthoDB" id="10035502at2759"/>
<accession>A0A6A7B895</accession>
<name>A0A6A7B895_9PLEO</name>
<dbReference type="Gene3D" id="2.40.40.10">
    <property type="entry name" value="RlpA-like domain"/>
    <property type="match status" value="1"/>
</dbReference>
<evidence type="ECO:0000256" key="1">
    <source>
        <dbReference type="ARBA" id="ARBA00000966"/>
    </source>
</evidence>
<keyword evidence="7" id="KW-0326">Glycosidase</keyword>
<dbReference type="Pfam" id="PF02015">
    <property type="entry name" value="Glyco_hydro_45"/>
    <property type="match status" value="1"/>
</dbReference>
<evidence type="ECO:0000256" key="5">
    <source>
        <dbReference type="ARBA" id="ARBA00023001"/>
    </source>
</evidence>
<dbReference type="InterPro" id="IPR000334">
    <property type="entry name" value="Glyco_hydro_45"/>
</dbReference>
<dbReference type="Proteomes" id="UP000799423">
    <property type="component" value="Unassembled WGS sequence"/>
</dbReference>
<keyword evidence="5" id="KW-0136">Cellulose degradation</keyword>
<dbReference type="GO" id="GO:0008810">
    <property type="term" value="F:cellulase activity"/>
    <property type="evidence" value="ECO:0007669"/>
    <property type="project" value="UniProtKB-EC"/>
</dbReference>
<dbReference type="AlphaFoldDB" id="A0A6A7B895"/>
<evidence type="ECO:0000256" key="4">
    <source>
        <dbReference type="ARBA" id="ARBA00022801"/>
    </source>
</evidence>
<evidence type="ECO:0000313" key="10">
    <source>
        <dbReference type="EMBL" id="KAF2850987.1"/>
    </source>
</evidence>
<keyword evidence="11" id="KW-1185">Reference proteome</keyword>
<dbReference type="InterPro" id="IPR052288">
    <property type="entry name" value="GH45_Enzymes"/>
</dbReference>
<evidence type="ECO:0000256" key="8">
    <source>
        <dbReference type="ARBA" id="ARBA00023326"/>
    </source>
</evidence>
<dbReference type="PANTHER" id="PTHR39730">
    <property type="entry name" value="ENDOGLUCANASE 1"/>
    <property type="match status" value="1"/>
</dbReference>
<evidence type="ECO:0000256" key="2">
    <source>
        <dbReference type="ARBA" id="ARBA00007793"/>
    </source>
</evidence>
<evidence type="ECO:0000256" key="6">
    <source>
        <dbReference type="ARBA" id="ARBA00023277"/>
    </source>
</evidence>
<keyword evidence="4 10" id="KW-0378">Hydrolase</keyword>
<keyword evidence="8" id="KW-0624">Polysaccharide degradation</keyword>
<proteinExistence type="inferred from homology"/>
<reference evidence="10" key="1">
    <citation type="submission" date="2020-01" db="EMBL/GenBank/DDBJ databases">
        <authorList>
            <consortium name="DOE Joint Genome Institute"/>
            <person name="Haridas S."/>
            <person name="Albert R."/>
            <person name="Binder M."/>
            <person name="Bloem J."/>
            <person name="Labutti K."/>
            <person name="Salamov A."/>
            <person name="Andreopoulos B."/>
            <person name="Baker S.E."/>
            <person name="Barry K."/>
            <person name="Bills G."/>
            <person name="Bluhm B.H."/>
            <person name="Cannon C."/>
            <person name="Castanera R."/>
            <person name="Culley D.E."/>
            <person name="Daum C."/>
            <person name="Ezra D."/>
            <person name="Gonzalez J.B."/>
            <person name="Henrissat B."/>
            <person name="Kuo A."/>
            <person name="Liang C."/>
            <person name="Lipzen A."/>
            <person name="Lutzoni F."/>
            <person name="Magnuson J."/>
            <person name="Mondo S."/>
            <person name="Nolan M."/>
            <person name="Ohm R."/>
            <person name="Pangilinan J."/>
            <person name="Park H.-J."/>
            <person name="Ramirez L."/>
            <person name="Alfaro M."/>
            <person name="Sun H."/>
            <person name="Tritt A."/>
            <person name="Yoshinaga Y."/>
            <person name="Zwiers L.-H."/>
            <person name="Turgeon B.G."/>
            <person name="Goodwin S.B."/>
            <person name="Spatafora J.W."/>
            <person name="Crous P.W."/>
            <person name="Grigoriev I.V."/>
        </authorList>
    </citation>
    <scope>NUCLEOTIDE SEQUENCE</scope>
    <source>
        <strain evidence="10">IPT5</strain>
    </source>
</reference>
<comment type="catalytic activity">
    <reaction evidence="1">
        <text>Endohydrolysis of (1-&gt;4)-beta-D-glucosidic linkages in cellulose, lichenin and cereal beta-D-glucans.</text>
        <dbReference type="EC" id="3.2.1.4"/>
    </reaction>
</comment>
<dbReference type="EMBL" id="MU006304">
    <property type="protein sequence ID" value="KAF2850987.1"/>
    <property type="molecule type" value="Genomic_DNA"/>
</dbReference>